<proteinExistence type="predicted"/>
<dbReference type="InterPro" id="IPR001909">
    <property type="entry name" value="KRAB"/>
</dbReference>
<gene>
    <name evidence="14" type="primary">LOC107111392</name>
</gene>
<dbReference type="Gene3D" id="6.10.140.140">
    <property type="match status" value="2"/>
</dbReference>
<dbReference type="SUPFAM" id="SSF47353">
    <property type="entry name" value="Retrovirus capsid dimerization domain-like"/>
    <property type="match status" value="1"/>
</dbReference>
<evidence type="ECO:0000256" key="2">
    <source>
        <dbReference type="ARBA" id="ARBA00022737"/>
    </source>
</evidence>
<dbReference type="InterPro" id="IPR050717">
    <property type="entry name" value="C2H2-ZF_Transcription_Reg"/>
</dbReference>
<evidence type="ECO:0000313" key="13">
    <source>
        <dbReference type="Proteomes" id="UP000694871"/>
    </source>
</evidence>
<evidence type="ECO:0000259" key="12">
    <source>
        <dbReference type="PROSITE" id="PS50805"/>
    </source>
</evidence>
<dbReference type="PROSITE" id="PS50157">
    <property type="entry name" value="ZINC_FINGER_C2H2_2"/>
    <property type="match status" value="18"/>
</dbReference>
<dbReference type="InterPro" id="IPR013087">
    <property type="entry name" value="Znf_C2H2_type"/>
</dbReference>
<feature type="domain" description="C2H2-type" evidence="10">
    <location>
        <begin position="481"/>
        <end position="508"/>
    </location>
</feature>
<keyword evidence="13" id="KW-1185">Reference proteome</keyword>
<dbReference type="Pfam" id="PF01352">
    <property type="entry name" value="KRAB"/>
    <property type="match status" value="2"/>
</dbReference>
<accession>A0ABM1K2A7</accession>
<feature type="domain" description="SCAN box" evidence="11">
    <location>
        <begin position="150"/>
        <end position="228"/>
    </location>
</feature>
<evidence type="ECO:0000256" key="9">
    <source>
        <dbReference type="SAM" id="MobiDB-lite"/>
    </source>
</evidence>
<dbReference type="SUPFAM" id="SSF109640">
    <property type="entry name" value="KRAB domain (Kruppel-associated box)"/>
    <property type="match status" value="2"/>
</dbReference>
<feature type="domain" description="KRAB" evidence="12">
    <location>
        <begin position="770"/>
        <end position="845"/>
    </location>
</feature>
<dbReference type="InterPro" id="IPR036236">
    <property type="entry name" value="Znf_C2H2_sf"/>
</dbReference>
<evidence type="ECO:0000259" key="10">
    <source>
        <dbReference type="PROSITE" id="PS50157"/>
    </source>
</evidence>
<evidence type="ECO:0000256" key="8">
    <source>
        <dbReference type="PROSITE-ProRule" id="PRU00042"/>
    </source>
</evidence>
<feature type="compositionally biased region" description="Basic and acidic residues" evidence="9">
    <location>
        <begin position="379"/>
        <end position="400"/>
    </location>
</feature>
<dbReference type="InterPro" id="IPR038269">
    <property type="entry name" value="SCAN_sf"/>
</dbReference>
<feature type="region of interest" description="Disordered" evidence="9">
    <location>
        <begin position="338"/>
        <end position="357"/>
    </location>
</feature>
<feature type="domain" description="C2H2-type" evidence="10">
    <location>
        <begin position="1026"/>
        <end position="1053"/>
    </location>
</feature>
<dbReference type="GeneID" id="107111392"/>
<dbReference type="SMART" id="SM00431">
    <property type="entry name" value="SCAN"/>
    <property type="match status" value="1"/>
</dbReference>
<evidence type="ECO:0000256" key="4">
    <source>
        <dbReference type="ARBA" id="ARBA00022833"/>
    </source>
</evidence>
<evidence type="ECO:0000259" key="11">
    <source>
        <dbReference type="PROSITE" id="PS50804"/>
    </source>
</evidence>
<evidence type="ECO:0000256" key="5">
    <source>
        <dbReference type="ARBA" id="ARBA00023015"/>
    </source>
</evidence>
<dbReference type="Proteomes" id="UP000694871">
    <property type="component" value="Unplaced"/>
</dbReference>
<dbReference type="RefSeq" id="XP_015267844.1">
    <property type="nucleotide sequence ID" value="XM_015412358.1"/>
</dbReference>
<evidence type="ECO:0000256" key="1">
    <source>
        <dbReference type="ARBA" id="ARBA00022723"/>
    </source>
</evidence>
<feature type="domain" description="C2H2-type" evidence="10">
    <location>
        <begin position="509"/>
        <end position="536"/>
    </location>
</feature>
<keyword evidence="5" id="KW-0805">Transcription regulation</keyword>
<feature type="domain" description="C2H2-type" evidence="10">
    <location>
        <begin position="1054"/>
        <end position="1081"/>
    </location>
</feature>
<dbReference type="InterPro" id="IPR003309">
    <property type="entry name" value="SCAN_dom"/>
</dbReference>
<keyword evidence="1" id="KW-0479">Metal-binding</keyword>
<dbReference type="Gene3D" id="3.30.160.60">
    <property type="entry name" value="Classic Zinc Finger"/>
    <property type="match status" value="18"/>
</dbReference>
<feature type="domain" description="C2H2-type" evidence="10">
    <location>
        <begin position="914"/>
        <end position="941"/>
    </location>
</feature>
<dbReference type="SUPFAM" id="SSF57667">
    <property type="entry name" value="beta-beta-alpha zinc fingers"/>
    <property type="match status" value="10"/>
</dbReference>
<protein>
    <submittedName>
        <fullName evidence="14">Uncharacterized protein LOC107111392</fullName>
    </submittedName>
</protein>
<feature type="domain" description="C2H2-type" evidence="10">
    <location>
        <begin position="970"/>
        <end position="997"/>
    </location>
</feature>
<feature type="domain" description="C2H2-type" evidence="10">
    <location>
        <begin position="998"/>
        <end position="1025"/>
    </location>
</feature>
<dbReference type="PROSITE" id="PS00028">
    <property type="entry name" value="ZINC_FINGER_C2H2_1"/>
    <property type="match status" value="18"/>
</dbReference>
<organism evidence="13 14">
    <name type="scientific">Gekko japonicus</name>
    <name type="common">Schlegel's Japanese gecko</name>
    <dbReference type="NCBI Taxonomy" id="146911"/>
    <lineage>
        <taxon>Eukaryota</taxon>
        <taxon>Metazoa</taxon>
        <taxon>Chordata</taxon>
        <taxon>Craniata</taxon>
        <taxon>Vertebrata</taxon>
        <taxon>Euteleostomi</taxon>
        <taxon>Lepidosauria</taxon>
        <taxon>Squamata</taxon>
        <taxon>Bifurcata</taxon>
        <taxon>Gekkota</taxon>
        <taxon>Gekkonidae</taxon>
        <taxon>Gekkoninae</taxon>
        <taxon>Gekko</taxon>
    </lineage>
</organism>
<dbReference type="InterPro" id="IPR036051">
    <property type="entry name" value="KRAB_dom_sf"/>
</dbReference>
<name>A0ABM1K2A7_GEKJA</name>
<evidence type="ECO:0000256" key="7">
    <source>
        <dbReference type="ARBA" id="ARBA00023242"/>
    </source>
</evidence>
<dbReference type="PANTHER" id="PTHR14196">
    <property type="entry name" value="ODD-SKIPPED - RELATED"/>
    <property type="match status" value="1"/>
</dbReference>
<sequence>MASRKAVTKQGSPPSALGLPLQAPLEHRVKMEKNPSCSRPVEGARKGPRGVQAGGAKDLPRRGMPPQIKQEPDEGLAQQWEAQWQEFLKVVQSPQSGWGTPQLPELMVFGDPKGFPAARGTIQHAFGRGGAWKVKEEVLEEEAVGAETQRQRFRHFSYREAEGPREACGRLRELCHQWLKPERHTKEQILETLVLEQFLSILPPGIQGCVRERGPETCAQAVALAEGFLLRQQEAERPRQLVRDALSVIVLGKRLGNDEGSDASWPNCCDDTECSDNPLICHPAFAREGGIVGVAETMPRLKGRLKRWEESLEATVGRRGKGRMEDRSRALKEAQLEKSLRKNGRGSGRLLNEHERQTVRPLDYPEREALCGTSLQKPRENLCHDTGRASENQPRPERHQGIHPGKRAAEAIPCRVGYEDLSKIIFQERMQENQRQKRCVVLRRRIHTEERLYKCQDCRKSFDHRSHFIRHKKIHTGEKPFQCTDCGKSFNRNSNLTTHMRTHTGEKPYKCSDCGKSFRWSSDFIVHERTHTGEKPYSCADCGKAFRRSSNLTAHERTHRGEKPYKCLDCGKSFTRGLYLIAHRKMHTGDWDVNLVLYKEDRENCISQKALRVSVSRRGVVLEGKKEIWGGSVAFREAPLLPGSPWLEGEFGFCTLAGRRSSISFEEVAVSFTEEEWNLLDPAQRNFYWEVMQETYETVAFLGDYVSQKASQAPERPTLPFLGVLGTVCPRQGERNLGNMEFHWASLLSRFPRLEEEFGSSVSAGKRSPVSFEEVAVSFTEEEWSLLDPAQRNFYWEVLEENYETVASLVADVREMASEKESGRTVAGKVEDLQVEAKSGDQVLPGRQCRMTRETEERQWKELVDCQSRTQPEVSAQDETWNRKGSYDSMDKEGLGYRLSFRTFLTVTTSWKTYTCLECGRIFSDNSHLTAHQKVHTGEKPYKCLECGKSFFHKSSLTAHQKTHMGEKTYKCLQCGKSFFCNRHLTKHQKIHTGEKPYKCVKCGKSFYQNVHLRTHQKIHTGEKPYKCLECGKSFSENATLTGHLRIHTGQKPYKCLECGKSFFQKKSLTTHQRIHTGGKPYKCLECGKSFLCSGHLTTHQKVHTGEKPYKCQECGKSFFSNGHLSAHWKVHTGEKPYKCLECGKSFIWNGCLTAHHRIHTGEKPYKCLECGKSFFRSSHLTTHQKVHTGVKPYKCLECGKCFHSCSHLTRHQTIHTGEKPYKCLECGKSFSRYDHLTVHQKVHTGEKPYKCFECGKCFSQNCHRKAHEKVHLGETI</sequence>
<dbReference type="PROSITE" id="PS50805">
    <property type="entry name" value="KRAB"/>
    <property type="match status" value="2"/>
</dbReference>
<dbReference type="PROSITE" id="PS50804">
    <property type="entry name" value="SCAN_BOX"/>
    <property type="match status" value="1"/>
</dbReference>
<keyword evidence="3 8" id="KW-0863">Zinc-finger</keyword>
<evidence type="ECO:0000256" key="6">
    <source>
        <dbReference type="ARBA" id="ARBA00023163"/>
    </source>
</evidence>
<evidence type="ECO:0000256" key="3">
    <source>
        <dbReference type="ARBA" id="ARBA00022771"/>
    </source>
</evidence>
<keyword evidence="7" id="KW-0539">Nucleus</keyword>
<feature type="domain" description="C2H2-type" evidence="10">
    <location>
        <begin position="1138"/>
        <end position="1165"/>
    </location>
</feature>
<keyword evidence="2" id="KW-0677">Repeat</keyword>
<feature type="domain" description="C2H2-type" evidence="10">
    <location>
        <begin position="537"/>
        <end position="564"/>
    </location>
</feature>
<feature type="domain" description="C2H2-type" evidence="10">
    <location>
        <begin position="565"/>
        <end position="592"/>
    </location>
</feature>
<feature type="domain" description="C2H2-type" evidence="10">
    <location>
        <begin position="942"/>
        <end position="969"/>
    </location>
</feature>
<feature type="domain" description="C2H2-type" evidence="10">
    <location>
        <begin position="1110"/>
        <end position="1137"/>
    </location>
</feature>
<dbReference type="SMART" id="SM00349">
    <property type="entry name" value="KRAB"/>
    <property type="match status" value="2"/>
</dbReference>
<feature type="domain" description="C2H2-type" evidence="10">
    <location>
        <begin position="1166"/>
        <end position="1193"/>
    </location>
</feature>
<dbReference type="SMART" id="SM00355">
    <property type="entry name" value="ZnF_C2H2"/>
    <property type="match status" value="18"/>
</dbReference>
<feature type="domain" description="C2H2-type" evidence="10">
    <location>
        <begin position="1194"/>
        <end position="1221"/>
    </location>
</feature>
<feature type="region of interest" description="Disordered" evidence="9">
    <location>
        <begin position="379"/>
        <end position="407"/>
    </location>
</feature>
<keyword evidence="6" id="KW-0804">Transcription</keyword>
<dbReference type="PANTHER" id="PTHR14196:SF12">
    <property type="entry name" value="ZINC FINGER PROTEIN 208-LIKE"/>
    <property type="match status" value="1"/>
</dbReference>
<reference evidence="14" key="1">
    <citation type="submission" date="2025-08" db="UniProtKB">
        <authorList>
            <consortium name="RefSeq"/>
        </authorList>
    </citation>
    <scope>IDENTIFICATION</scope>
</reference>
<dbReference type="CDD" id="cd07765">
    <property type="entry name" value="KRAB_A-box"/>
    <property type="match status" value="2"/>
</dbReference>
<dbReference type="Pfam" id="PF02023">
    <property type="entry name" value="SCAN"/>
    <property type="match status" value="1"/>
</dbReference>
<feature type="domain" description="C2H2-type" evidence="10">
    <location>
        <begin position="1250"/>
        <end position="1277"/>
    </location>
</feature>
<dbReference type="Gene3D" id="1.10.4020.10">
    <property type="entry name" value="DNA breaking-rejoining enzymes"/>
    <property type="match status" value="1"/>
</dbReference>
<feature type="domain" description="KRAB" evidence="12">
    <location>
        <begin position="663"/>
        <end position="739"/>
    </location>
</feature>
<dbReference type="Pfam" id="PF00096">
    <property type="entry name" value="zf-C2H2"/>
    <property type="match status" value="14"/>
</dbReference>
<feature type="domain" description="C2H2-type" evidence="10">
    <location>
        <begin position="1222"/>
        <end position="1249"/>
    </location>
</feature>
<keyword evidence="4" id="KW-0862">Zinc</keyword>
<feature type="domain" description="C2H2-type" evidence="10">
    <location>
        <begin position="1082"/>
        <end position="1109"/>
    </location>
</feature>
<feature type="domain" description="C2H2-type" evidence="10">
    <location>
        <begin position="453"/>
        <end position="480"/>
    </location>
</feature>
<evidence type="ECO:0000313" key="14">
    <source>
        <dbReference type="RefSeq" id="XP_015267844.1"/>
    </source>
</evidence>
<feature type="region of interest" description="Disordered" evidence="9">
    <location>
        <begin position="1"/>
        <end position="70"/>
    </location>
</feature>
<dbReference type="CDD" id="cd07936">
    <property type="entry name" value="SCAN"/>
    <property type="match status" value="1"/>
</dbReference>